<evidence type="ECO:0000313" key="2">
    <source>
        <dbReference type="EMBL" id="TMP84443.1"/>
    </source>
</evidence>
<accession>A0A5S3YZ41</accession>
<protein>
    <submittedName>
        <fullName evidence="2">Aminopeptidase</fullName>
    </submittedName>
</protein>
<dbReference type="AlphaFoldDB" id="A0A5S3YZ41"/>
<dbReference type="InterPro" id="IPR007280">
    <property type="entry name" value="Peptidase_C_arc/bac"/>
</dbReference>
<comment type="caution">
    <text evidence="2">The sequence shown here is derived from an EMBL/GenBank/DDBJ whole genome shotgun (WGS) entry which is preliminary data.</text>
</comment>
<sequence length="114" mass="12428">TYHVMVEAWNAISDVSLTGRYQIQTGAPEPIERTENSLTVARGGWLRFNETLASGYQNLTVSLSGGTGDADLYVKHSTDVSDTVHDCRPYKNGNQETCTFDAPAAGQWFIGLKG</sequence>
<reference evidence="3" key="2">
    <citation type="submission" date="2019-06" db="EMBL/GenBank/DDBJ databases">
        <title>Co-occurence of chitin degradation, pigmentation and bioactivity in marine Pseudoalteromonas.</title>
        <authorList>
            <person name="Sonnenschein E.C."/>
            <person name="Bech P.K."/>
        </authorList>
    </citation>
    <scope>NUCLEOTIDE SEQUENCE [LARGE SCALE GENOMIC DNA]</scope>
    <source>
        <strain evidence="3">S2897</strain>
    </source>
</reference>
<evidence type="ECO:0000313" key="3">
    <source>
        <dbReference type="Proteomes" id="UP000305874"/>
    </source>
</evidence>
<organism evidence="2 3">
    <name type="scientific">Pseudoalteromonas ruthenica</name>
    <dbReference type="NCBI Taxonomy" id="151081"/>
    <lineage>
        <taxon>Bacteria</taxon>
        <taxon>Pseudomonadati</taxon>
        <taxon>Pseudomonadota</taxon>
        <taxon>Gammaproteobacteria</taxon>
        <taxon>Alteromonadales</taxon>
        <taxon>Pseudoalteromonadaceae</taxon>
        <taxon>Pseudoalteromonas</taxon>
    </lineage>
</organism>
<keyword evidence="2" id="KW-0031">Aminopeptidase</keyword>
<dbReference type="RefSeq" id="WP_171041885.1">
    <property type="nucleotide sequence ID" value="NZ_PNCG01000131.1"/>
</dbReference>
<evidence type="ECO:0000259" key="1">
    <source>
        <dbReference type="Pfam" id="PF04151"/>
    </source>
</evidence>
<dbReference type="Proteomes" id="UP000305874">
    <property type="component" value="Unassembled WGS sequence"/>
</dbReference>
<feature type="domain" description="Peptidase C-terminal archaeal/bacterial" evidence="1">
    <location>
        <begin position="56"/>
        <end position="113"/>
    </location>
</feature>
<reference evidence="2 3" key="1">
    <citation type="submission" date="2017-12" db="EMBL/GenBank/DDBJ databases">
        <authorList>
            <person name="Paulsen S."/>
            <person name="Gram L.K."/>
        </authorList>
    </citation>
    <scope>NUCLEOTIDE SEQUENCE [LARGE SCALE GENOMIC DNA]</scope>
    <source>
        <strain evidence="2 3">S2897</strain>
    </source>
</reference>
<dbReference type="EMBL" id="PNCG01000131">
    <property type="protein sequence ID" value="TMP84443.1"/>
    <property type="molecule type" value="Genomic_DNA"/>
</dbReference>
<gene>
    <name evidence="2" type="ORF">CWC05_19365</name>
</gene>
<dbReference type="GO" id="GO:0004177">
    <property type="term" value="F:aminopeptidase activity"/>
    <property type="evidence" value="ECO:0007669"/>
    <property type="project" value="UniProtKB-KW"/>
</dbReference>
<name>A0A5S3YZ41_9GAMM</name>
<keyword evidence="2" id="KW-0645">Protease</keyword>
<dbReference type="Gene3D" id="2.60.120.380">
    <property type="match status" value="1"/>
</dbReference>
<feature type="non-terminal residue" evidence="2">
    <location>
        <position position="1"/>
    </location>
</feature>
<proteinExistence type="predicted"/>
<keyword evidence="2" id="KW-0378">Hydrolase</keyword>
<feature type="non-terminal residue" evidence="2">
    <location>
        <position position="114"/>
    </location>
</feature>
<dbReference type="Pfam" id="PF04151">
    <property type="entry name" value="PPC"/>
    <property type="match status" value="1"/>
</dbReference>